<dbReference type="Proteomes" id="UP001497382">
    <property type="component" value="Unassembled WGS sequence"/>
</dbReference>
<evidence type="ECO:0000256" key="1">
    <source>
        <dbReference type="ARBA" id="ARBA00004123"/>
    </source>
</evidence>
<dbReference type="InterPro" id="IPR050331">
    <property type="entry name" value="Zinc_finger"/>
</dbReference>
<keyword evidence="13" id="KW-1185">Reference proteome</keyword>
<evidence type="ECO:0000256" key="2">
    <source>
        <dbReference type="ARBA" id="ARBA00022723"/>
    </source>
</evidence>
<evidence type="ECO:0000256" key="8">
    <source>
        <dbReference type="ARBA" id="ARBA00023242"/>
    </source>
</evidence>
<dbReference type="PANTHER" id="PTHR16515">
    <property type="entry name" value="PR DOMAIN ZINC FINGER PROTEIN"/>
    <property type="match status" value="1"/>
</dbReference>
<evidence type="ECO:0000256" key="5">
    <source>
        <dbReference type="ARBA" id="ARBA00022833"/>
    </source>
</evidence>
<protein>
    <recommendedName>
        <fullName evidence="10">C2H2-type domain-containing protein</fullName>
    </recommendedName>
</protein>
<dbReference type="EMBL" id="CAXIEN010001194">
    <property type="protein sequence ID" value="CAL1302079.1"/>
    <property type="molecule type" value="Genomic_DNA"/>
</dbReference>
<evidence type="ECO:0000259" key="10">
    <source>
        <dbReference type="PROSITE" id="PS50157"/>
    </source>
</evidence>
<keyword evidence="6" id="KW-0805">Transcription regulation</keyword>
<dbReference type="Gene3D" id="3.30.160.60">
    <property type="entry name" value="Classic Zinc Finger"/>
    <property type="match status" value="2"/>
</dbReference>
<dbReference type="FunFam" id="3.30.160.60:FF:000744">
    <property type="entry name" value="zinc finger E-box-binding homeobox 1"/>
    <property type="match status" value="1"/>
</dbReference>
<sequence length="66" mass="7959">MHLPIHSRDHHYICAVCLKIFNQKSNLKAHLTVHTGERPFKCEICHKQFRLKVTMRRHYLSHDILK</sequence>
<dbReference type="FunFam" id="3.30.160.60:FF:001289">
    <property type="entry name" value="Zinc finger protein 574"/>
    <property type="match status" value="1"/>
</dbReference>
<dbReference type="SMART" id="SM00355">
    <property type="entry name" value="ZnF_C2H2"/>
    <property type="match status" value="2"/>
</dbReference>
<dbReference type="AlphaFoldDB" id="A0AAV2C1D6"/>
<gene>
    <name evidence="11" type="ORF">LARSCL_LOCUS22877</name>
    <name evidence="12" type="ORF">LARSCL_LOCUS22880</name>
</gene>
<evidence type="ECO:0000313" key="12">
    <source>
        <dbReference type="EMBL" id="CAL1302079.1"/>
    </source>
</evidence>
<keyword evidence="2" id="KW-0479">Metal-binding</keyword>
<feature type="domain" description="C2H2-type" evidence="10">
    <location>
        <begin position="40"/>
        <end position="66"/>
    </location>
</feature>
<dbReference type="GO" id="GO:0008270">
    <property type="term" value="F:zinc ion binding"/>
    <property type="evidence" value="ECO:0007669"/>
    <property type="project" value="UniProtKB-KW"/>
</dbReference>
<dbReference type="Pfam" id="PF00096">
    <property type="entry name" value="zf-C2H2"/>
    <property type="match status" value="1"/>
</dbReference>
<name>A0AAV2C1D6_9ARAC</name>
<dbReference type="InterPro" id="IPR013087">
    <property type="entry name" value="Znf_C2H2_type"/>
</dbReference>
<dbReference type="PROSITE" id="PS50157">
    <property type="entry name" value="ZINC_FINGER_C2H2_2"/>
    <property type="match status" value="2"/>
</dbReference>
<dbReference type="GO" id="GO:0006357">
    <property type="term" value="P:regulation of transcription by RNA polymerase II"/>
    <property type="evidence" value="ECO:0007669"/>
    <property type="project" value="UniProtKB-ARBA"/>
</dbReference>
<keyword evidence="5" id="KW-0862">Zinc</keyword>
<organism evidence="11 13">
    <name type="scientific">Larinioides sclopetarius</name>
    <dbReference type="NCBI Taxonomy" id="280406"/>
    <lineage>
        <taxon>Eukaryota</taxon>
        <taxon>Metazoa</taxon>
        <taxon>Ecdysozoa</taxon>
        <taxon>Arthropoda</taxon>
        <taxon>Chelicerata</taxon>
        <taxon>Arachnida</taxon>
        <taxon>Araneae</taxon>
        <taxon>Araneomorphae</taxon>
        <taxon>Entelegynae</taxon>
        <taxon>Araneoidea</taxon>
        <taxon>Araneidae</taxon>
        <taxon>Larinioides</taxon>
    </lineage>
</organism>
<dbReference type="InterPro" id="IPR036236">
    <property type="entry name" value="Znf_C2H2_sf"/>
</dbReference>
<evidence type="ECO:0000256" key="7">
    <source>
        <dbReference type="ARBA" id="ARBA00023163"/>
    </source>
</evidence>
<accession>A0AAV2C1D6</accession>
<evidence type="ECO:0000256" key="4">
    <source>
        <dbReference type="ARBA" id="ARBA00022771"/>
    </source>
</evidence>
<dbReference type="PROSITE" id="PS00028">
    <property type="entry name" value="ZINC_FINGER_C2H2_1"/>
    <property type="match status" value="2"/>
</dbReference>
<keyword evidence="8" id="KW-0539">Nucleus</keyword>
<comment type="subcellular location">
    <subcellularLocation>
        <location evidence="1">Nucleus</location>
    </subcellularLocation>
</comment>
<evidence type="ECO:0000256" key="6">
    <source>
        <dbReference type="ARBA" id="ARBA00023015"/>
    </source>
</evidence>
<keyword evidence="7" id="KW-0804">Transcription</keyword>
<comment type="caution">
    <text evidence="11">The sequence shown here is derived from an EMBL/GenBank/DDBJ whole genome shotgun (WGS) entry which is preliminary data.</text>
</comment>
<proteinExistence type="predicted"/>
<dbReference type="EMBL" id="CAXIEN010001194">
    <property type="protein sequence ID" value="CAL1302076.1"/>
    <property type="molecule type" value="Genomic_DNA"/>
</dbReference>
<dbReference type="PANTHER" id="PTHR16515:SF49">
    <property type="entry name" value="GASTRULA ZINC FINGER PROTEIN XLCGF49.1-LIKE-RELATED"/>
    <property type="match status" value="1"/>
</dbReference>
<reference evidence="11 13" key="1">
    <citation type="submission" date="2024-04" db="EMBL/GenBank/DDBJ databases">
        <authorList>
            <person name="Rising A."/>
            <person name="Reimegard J."/>
            <person name="Sonavane S."/>
            <person name="Akerstrom W."/>
            <person name="Nylinder S."/>
            <person name="Hedman E."/>
            <person name="Kallberg Y."/>
        </authorList>
    </citation>
    <scope>NUCLEOTIDE SEQUENCE [LARGE SCALE GENOMIC DNA]</scope>
</reference>
<evidence type="ECO:0000256" key="3">
    <source>
        <dbReference type="ARBA" id="ARBA00022737"/>
    </source>
</evidence>
<evidence type="ECO:0000313" key="13">
    <source>
        <dbReference type="Proteomes" id="UP001497382"/>
    </source>
</evidence>
<keyword evidence="3" id="KW-0677">Repeat</keyword>
<dbReference type="GO" id="GO:0005634">
    <property type="term" value="C:nucleus"/>
    <property type="evidence" value="ECO:0007669"/>
    <property type="project" value="UniProtKB-SubCell"/>
</dbReference>
<dbReference type="SUPFAM" id="SSF57667">
    <property type="entry name" value="beta-beta-alpha zinc fingers"/>
    <property type="match status" value="1"/>
</dbReference>
<feature type="domain" description="C2H2-type" evidence="10">
    <location>
        <begin position="12"/>
        <end position="39"/>
    </location>
</feature>
<keyword evidence="4 9" id="KW-0863">Zinc-finger</keyword>
<dbReference type="Pfam" id="PF13894">
    <property type="entry name" value="zf-C2H2_4"/>
    <property type="match status" value="1"/>
</dbReference>
<evidence type="ECO:0000256" key="9">
    <source>
        <dbReference type="PROSITE-ProRule" id="PRU00042"/>
    </source>
</evidence>
<evidence type="ECO:0000313" key="11">
    <source>
        <dbReference type="EMBL" id="CAL1302076.1"/>
    </source>
</evidence>